<sequence>MNRGQRLLPAFGALAAVQMIVVSTWDGLTRPGYDETRNWISQLSLGPNGWYGTVNLATCGLWLILGAAGLHRRAAGRAVALILWCGLCFVALAVVRTDAGLGFPPGVPEEHTVRGLIHKLIALTLGLAGIAAVAGVGPRRAARVVAAVMAVSFVAASVLVLLDDAEVLPGNPSGVLERLALFAGLGWIGLAGGRQAAGTGVPAAHCAGGDVSS</sequence>
<dbReference type="EMBL" id="BOQL01000072">
    <property type="protein sequence ID" value="GIM78113.1"/>
    <property type="molecule type" value="Genomic_DNA"/>
</dbReference>
<keyword evidence="1" id="KW-0472">Membrane</keyword>
<feature type="transmembrane region" description="Helical" evidence="1">
    <location>
        <begin position="144"/>
        <end position="162"/>
    </location>
</feature>
<gene>
    <name evidence="2" type="ORF">Aau02nite_79270</name>
</gene>
<dbReference type="InterPro" id="IPR009339">
    <property type="entry name" value="DUF998"/>
</dbReference>
<dbReference type="Proteomes" id="UP000681340">
    <property type="component" value="Unassembled WGS sequence"/>
</dbReference>
<evidence type="ECO:0000313" key="3">
    <source>
        <dbReference type="Proteomes" id="UP000681340"/>
    </source>
</evidence>
<keyword evidence="1" id="KW-1133">Transmembrane helix</keyword>
<evidence type="ECO:0008006" key="4">
    <source>
        <dbReference type="Google" id="ProtNLM"/>
    </source>
</evidence>
<evidence type="ECO:0000313" key="2">
    <source>
        <dbReference type="EMBL" id="GIM78113.1"/>
    </source>
</evidence>
<feature type="transmembrane region" description="Helical" evidence="1">
    <location>
        <begin position="7"/>
        <end position="28"/>
    </location>
</feature>
<reference evidence="2" key="1">
    <citation type="submission" date="2021-03" db="EMBL/GenBank/DDBJ databases">
        <title>Whole genome shotgun sequence of Actinoplanes auranticolor NBRC 12245.</title>
        <authorList>
            <person name="Komaki H."/>
            <person name="Tamura T."/>
        </authorList>
    </citation>
    <scope>NUCLEOTIDE SEQUENCE</scope>
    <source>
        <strain evidence="2">NBRC 12245</strain>
    </source>
</reference>
<feature type="transmembrane region" description="Helical" evidence="1">
    <location>
        <begin position="116"/>
        <end position="137"/>
    </location>
</feature>
<feature type="transmembrane region" description="Helical" evidence="1">
    <location>
        <begin position="78"/>
        <end position="96"/>
    </location>
</feature>
<feature type="transmembrane region" description="Helical" evidence="1">
    <location>
        <begin position="48"/>
        <end position="71"/>
    </location>
</feature>
<comment type="caution">
    <text evidence="2">The sequence shown here is derived from an EMBL/GenBank/DDBJ whole genome shotgun (WGS) entry which is preliminary data.</text>
</comment>
<dbReference type="Pfam" id="PF06197">
    <property type="entry name" value="DUF998"/>
    <property type="match status" value="1"/>
</dbReference>
<dbReference type="AlphaFoldDB" id="A0A919SW22"/>
<dbReference type="RefSeq" id="WP_212993744.1">
    <property type="nucleotide sequence ID" value="NZ_BAABEA010000016.1"/>
</dbReference>
<protein>
    <recommendedName>
        <fullName evidence="4">DUF998 domain-containing protein</fullName>
    </recommendedName>
</protein>
<evidence type="ECO:0000256" key="1">
    <source>
        <dbReference type="SAM" id="Phobius"/>
    </source>
</evidence>
<accession>A0A919SW22</accession>
<proteinExistence type="predicted"/>
<keyword evidence="3" id="KW-1185">Reference proteome</keyword>
<keyword evidence="1" id="KW-0812">Transmembrane</keyword>
<name>A0A919SW22_9ACTN</name>
<organism evidence="2 3">
    <name type="scientific">Actinoplanes auranticolor</name>
    <dbReference type="NCBI Taxonomy" id="47988"/>
    <lineage>
        <taxon>Bacteria</taxon>
        <taxon>Bacillati</taxon>
        <taxon>Actinomycetota</taxon>
        <taxon>Actinomycetes</taxon>
        <taxon>Micromonosporales</taxon>
        <taxon>Micromonosporaceae</taxon>
        <taxon>Actinoplanes</taxon>
    </lineage>
</organism>